<dbReference type="InterPro" id="IPR003598">
    <property type="entry name" value="Ig_sub2"/>
</dbReference>
<reference evidence="5" key="1">
    <citation type="submission" date="2025-08" db="UniProtKB">
        <authorList>
            <consortium name="RefSeq"/>
        </authorList>
    </citation>
    <scope>IDENTIFICATION</scope>
    <source>
        <tissue evidence="5">Whole sample</tissue>
    </source>
</reference>
<dbReference type="InterPro" id="IPR036179">
    <property type="entry name" value="Ig-like_dom_sf"/>
</dbReference>
<keyword evidence="4" id="KW-1185">Reference proteome</keyword>
<dbReference type="SUPFAM" id="SSF48726">
    <property type="entry name" value="Immunoglobulin"/>
    <property type="match status" value="2"/>
</dbReference>
<evidence type="ECO:0000256" key="1">
    <source>
        <dbReference type="SAM" id="MobiDB-lite"/>
    </source>
</evidence>
<accession>A0A8B8BVT9</accession>
<organism evidence="4 5">
    <name type="scientific">Crassostrea virginica</name>
    <name type="common">Eastern oyster</name>
    <dbReference type="NCBI Taxonomy" id="6565"/>
    <lineage>
        <taxon>Eukaryota</taxon>
        <taxon>Metazoa</taxon>
        <taxon>Spiralia</taxon>
        <taxon>Lophotrochozoa</taxon>
        <taxon>Mollusca</taxon>
        <taxon>Bivalvia</taxon>
        <taxon>Autobranchia</taxon>
        <taxon>Pteriomorphia</taxon>
        <taxon>Ostreida</taxon>
        <taxon>Ostreoidea</taxon>
        <taxon>Ostreidae</taxon>
        <taxon>Crassostrea</taxon>
    </lineage>
</organism>
<dbReference type="PROSITE" id="PS50835">
    <property type="entry name" value="IG_LIKE"/>
    <property type="match status" value="2"/>
</dbReference>
<dbReference type="KEGG" id="cvn:111113201"/>
<dbReference type="PANTHER" id="PTHR45889:SF8">
    <property type="entry name" value="IG-LIKE DOMAIN-CONTAINING PROTEIN"/>
    <property type="match status" value="1"/>
</dbReference>
<keyword evidence="2" id="KW-0732">Signal</keyword>
<dbReference type="RefSeq" id="XP_022307006.1">
    <property type="nucleotide sequence ID" value="XM_022451298.1"/>
</dbReference>
<dbReference type="Pfam" id="PF13927">
    <property type="entry name" value="Ig_3"/>
    <property type="match status" value="1"/>
</dbReference>
<dbReference type="Proteomes" id="UP000694844">
    <property type="component" value="Chromosome 9"/>
</dbReference>
<feature type="chain" id="PRO_5034511798" evidence="2">
    <location>
        <begin position="31"/>
        <end position="352"/>
    </location>
</feature>
<dbReference type="SMART" id="SM00409">
    <property type="entry name" value="IG"/>
    <property type="match status" value="2"/>
</dbReference>
<name>A0A8B8BVT9_CRAVI</name>
<dbReference type="InterPro" id="IPR013098">
    <property type="entry name" value="Ig_I-set"/>
</dbReference>
<dbReference type="PANTHER" id="PTHR45889">
    <property type="entry name" value="IG-LIKE DOMAIN-CONTAINING PROTEIN"/>
    <property type="match status" value="1"/>
</dbReference>
<evidence type="ECO:0000256" key="2">
    <source>
        <dbReference type="SAM" id="SignalP"/>
    </source>
</evidence>
<dbReference type="GeneID" id="111113201"/>
<dbReference type="InterPro" id="IPR013783">
    <property type="entry name" value="Ig-like_fold"/>
</dbReference>
<dbReference type="SMART" id="SM00408">
    <property type="entry name" value="IGc2"/>
    <property type="match status" value="2"/>
</dbReference>
<feature type="signal peptide" evidence="2">
    <location>
        <begin position="1"/>
        <end position="30"/>
    </location>
</feature>
<feature type="region of interest" description="Disordered" evidence="1">
    <location>
        <begin position="122"/>
        <end position="155"/>
    </location>
</feature>
<sequence length="352" mass="37964">MTNCKGMNPKTISILAVLLLGANILTTATADPLQIIFTDQPNQITIGSEVHLTCVVSGGNDPHVTWISPTGLLPVNSHITNGGRTLLITNYDVTENGQYICVASDGQEFANHVFTLSAQHTETHPTATTSTTTTTSPTTTAPTTTTTSATTHSATHGTGPLCMNCRNVISPYECHMTTRCGIHEQCYIEKYVRNNLVLYDLGCRSNIVCNATSTMNIGTLVGKRGNQRAEDDGRISVCEACCKNNNCNNGGACGAPRPPTVLSMVVHPTNYHYGGDVHIVCTVESNPPHTMLGWNMMTDPNHIPSNIHLNYGTNKVTVNIKHLTDANIGKYQCFVRNSLGQDAQSFLLHPPK</sequence>
<evidence type="ECO:0000313" key="4">
    <source>
        <dbReference type="Proteomes" id="UP000694844"/>
    </source>
</evidence>
<feature type="domain" description="Ig-like" evidence="3">
    <location>
        <begin position="259"/>
        <end position="349"/>
    </location>
</feature>
<evidence type="ECO:0000313" key="5">
    <source>
        <dbReference type="RefSeq" id="XP_022307006.1"/>
    </source>
</evidence>
<protein>
    <submittedName>
        <fullName evidence="5">Uncharacterized protein LOC111113201</fullName>
    </submittedName>
</protein>
<dbReference type="InterPro" id="IPR003599">
    <property type="entry name" value="Ig_sub"/>
</dbReference>
<dbReference type="Gene3D" id="2.60.40.10">
    <property type="entry name" value="Immunoglobulins"/>
    <property type="match status" value="2"/>
</dbReference>
<evidence type="ECO:0000259" key="3">
    <source>
        <dbReference type="PROSITE" id="PS50835"/>
    </source>
</evidence>
<dbReference type="InterPro" id="IPR007110">
    <property type="entry name" value="Ig-like_dom"/>
</dbReference>
<feature type="compositionally biased region" description="Low complexity" evidence="1">
    <location>
        <begin position="124"/>
        <end position="155"/>
    </location>
</feature>
<dbReference type="OrthoDB" id="6117203at2759"/>
<dbReference type="Pfam" id="PF07679">
    <property type="entry name" value="I-set"/>
    <property type="match status" value="1"/>
</dbReference>
<dbReference type="AlphaFoldDB" id="A0A8B8BVT9"/>
<feature type="domain" description="Ig-like" evidence="3">
    <location>
        <begin position="32"/>
        <end position="117"/>
    </location>
</feature>
<gene>
    <name evidence="5" type="primary">LOC111113201</name>
</gene>
<proteinExistence type="predicted"/>